<dbReference type="EMBL" id="VJMH01003490">
    <property type="protein sequence ID" value="KAF0705782.1"/>
    <property type="molecule type" value="Genomic_DNA"/>
</dbReference>
<accession>A0A485KFW8</accession>
<evidence type="ECO:0000256" key="1">
    <source>
        <dbReference type="SAM" id="MobiDB-lite"/>
    </source>
</evidence>
<feature type="domain" description="DUF7164" evidence="3">
    <location>
        <begin position="733"/>
        <end position="1037"/>
    </location>
</feature>
<feature type="region of interest" description="Disordered" evidence="1">
    <location>
        <begin position="350"/>
        <end position="381"/>
    </location>
</feature>
<dbReference type="OrthoDB" id="65910at2759"/>
<dbReference type="EMBL" id="CAADRA010003502">
    <property type="protein sequence ID" value="VFT83891.1"/>
    <property type="molecule type" value="Genomic_DNA"/>
</dbReference>
<feature type="domain" description="DUF7164" evidence="3">
    <location>
        <begin position="1385"/>
        <end position="1690"/>
    </location>
</feature>
<feature type="region of interest" description="Disordered" evidence="1">
    <location>
        <begin position="1351"/>
        <end position="1382"/>
    </location>
</feature>
<evidence type="ECO:0000313" key="5">
    <source>
        <dbReference type="EMBL" id="VFT83891.1"/>
    </source>
</evidence>
<proteinExistence type="predicted"/>
<feature type="compositionally biased region" description="Polar residues" evidence="1">
    <location>
        <begin position="1372"/>
        <end position="1382"/>
    </location>
</feature>
<keyword evidence="2" id="KW-1133">Transmembrane helix</keyword>
<feature type="domain" description="DUF7164" evidence="3">
    <location>
        <begin position="2032"/>
        <end position="2336"/>
    </location>
</feature>
<keyword evidence="2" id="KW-0812">Transmembrane</keyword>
<name>A0A485KFW8_9STRA</name>
<dbReference type="Pfam" id="PF23741">
    <property type="entry name" value="DUF7164"/>
    <property type="match status" value="7"/>
</dbReference>
<dbReference type="InterPro" id="IPR055588">
    <property type="entry name" value="DUF7164"/>
</dbReference>
<reference evidence="4" key="2">
    <citation type="submission" date="2019-06" db="EMBL/GenBank/DDBJ databases">
        <title>Genomics analysis of Aphanomyces spp. identifies a new class of oomycete effector associated with host adaptation.</title>
        <authorList>
            <person name="Gaulin E."/>
        </authorList>
    </citation>
    <scope>NUCLEOTIDE SEQUENCE</scope>
    <source>
        <strain evidence="4">CBS 578.67</strain>
    </source>
</reference>
<gene>
    <name evidence="5" type="primary">Aste57867_6939</name>
    <name evidence="4" type="ORF">As57867_006917</name>
    <name evidence="5" type="ORF">ASTE57867_6939</name>
</gene>
<feature type="transmembrane region" description="Helical" evidence="2">
    <location>
        <begin position="12"/>
        <end position="32"/>
    </location>
</feature>
<keyword evidence="6" id="KW-1185">Reference proteome</keyword>
<organism evidence="5 6">
    <name type="scientific">Aphanomyces stellatus</name>
    <dbReference type="NCBI Taxonomy" id="120398"/>
    <lineage>
        <taxon>Eukaryota</taxon>
        <taxon>Sar</taxon>
        <taxon>Stramenopiles</taxon>
        <taxon>Oomycota</taxon>
        <taxon>Saprolegniomycetes</taxon>
        <taxon>Saprolegniales</taxon>
        <taxon>Verrucalvaceae</taxon>
        <taxon>Aphanomyces</taxon>
    </lineage>
</organism>
<dbReference type="Proteomes" id="UP000332933">
    <property type="component" value="Unassembled WGS sequence"/>
</dbReference>
<feature type="domain" description="DUF7164" evidence="3">
    <location>
        <begin position="409"/>
        <end position="713"/>
    </location>
</feature>
<evidence type="ECO:0000313" key="6">
    <source>
        <dbReference type="Proteomes" id="UP000332933"/>
    </source>
</evidence>
<evidence type="ECO:0000313" key="4">
    <source>
        <dbReference type="EMBL" id="KAF0705782.1"/>
    </source>
</evidence>
<sequence>MVFESRTRNLPRLLGIILTIFAVQFVVLSWYFGVKFEDIHGQIFQYGVEEVPVVHPHNEPFRRAVVIYFPHEQASEFMPHFLGLRRSWMEMHAQEPEHWRTDLVVYTNGPALRPTLENAGCSTTRRRSNDEPNRCVIDTTYDSIVSASLRNTFVDSINVAAAQRMNAYQWILRTDLHAFLTPAFATWKPSAMSVSVGSYASAHAALARVLDDLNMSAATLTNVGPTWYGPTKLVQACAALAVDMMRLVGPDHELHVKDADDPALRLYAGHIAINHCTKGFGVDVRGDMLDVPVTSLESTAKHAHLLVADTARFAQDVVTARVDVLEPVIARDYALFMAIDATRNVSLTQNVESPATTPALPDDEGRVEGEEVETDAPTDVPTTTTVAATTTAAPATTTKPKTNATDESFLRAAVLFIPVGPEGMRFVQQLRWFRRSWQHMQNSEPSRWRTDIVIFTNGDVPDLAEMDCKADHARTSRDQPNRCVVVSKYTRLMTPDFQYAFGDSINVVAQDAAAVRIYDWILRTDIDTFLTPAFATWKPERMTVGKGGYSFSDTNAARLARIIGDMGLHDSHLNNIGSTWYGPADLVVACAQLTVRAMKYIHEKEFTDEEKSEAYGTKGWAEWHYGVLSLYAGHVAINHCTRDAGVVKDPIMLDFPSSSSDPTNQHAHLHTWQNEDRFSKYIFLNNGYANEDKLALDLDKVSDYAMYMALDSLPTTTSVEPDEAMIPFGTTNSFVRAAVVFIPHRNREDTFVKQFRWFRRSWQHMAETEPANWRTDIIVLSDGIIKDLWQFGCSPTARQTRDEPNMCTTITDYKLLYTKEFNYRFGDSINVLAFDSPIYERYDWVLRTDIDVFLTPAFSKWHPNKMIIGGGGYQTADNSKRLDRISADMGLVTNNLHSVGSTWYGPTELVRDCAKLTVKAMKHLHENEFTAEEKSDEYGTKGWPEWHYGVLTLYAGHIAINHCTHGHPVAKDESMLDYPTAHTDETNKHAHLHTWQNGNRFSKFAFDEGAYANENKTTLDLAKVSDYAMYMALDSQETPEPTPVPIVYAPETKQGQTFVRAIVVYLPVGDTFVSHFRSLHQSWKEMLKTNPTAWRTDLVVFSDAPMPELHSIGCTSMYRTTASHKSICVHVSTFKPIFSTQKHPFGNAMHAVAQGSVPQLEAYAWLLRTDLDSFVTPAFSTWYPDTMVVGPGPSLDVSRATAVATALSLDDAGLTQVGSTWYGPAAAVRQCAATAVQVWQHGESNEMKDNNALASLAAHVAVNHCAKQLEGITKSDTMLDVSTTSKAAPTDHAHLRAARAPVDTPFSVQAFADGAYAEVKPDSLHPLATIHEYALAMALKAHGGLIPTRAPSSSLAIDGPQENAADGDTKTTHNTHSDASLSSSPQVRAAVLYLPSDQWQGRFVSEFRYFLRSWVEMQKHESDAWRTDIVVFSTSPIDALKTLNCSAEIRTTKTEAGRCVLVSSYVTMRTPSFKYPFGDSINVAAQDIPAMQFYDWILRTDADTFLTPAFATWDPQKFVVGGGLYSSTDKNVARLDKIARDLNLTETIVNNVGSTWYGPAALVRKCANVTTELMYYMYAHEFTAEEMSDSYGNKGWPDWHFGVLSMYAAHLAVNHYAKDYGLVKDSQNLDFPSNLPDFYDGHAHIHNWQQDDRFSKLKFVLGEYEDFPMDSLDLRRVRDYATYMAMDSHRADGVKYTRAPAKTRDFIRAAVVYLPSGAKEAKFLREFRWFRRSWIEMLKTQPPKWRTDLVVYTDGDGAALHAFNCTAGVVRTRYTHGDDNHCIVVPHYTSLKTDAMPYPFAYADSINVLTDASRVLDAYEWILRTDLDTFLTPAFATWKPDTMSVGMGGYSHSETNRARLDAVMAEMNLTNSGLTNVGSTWYGPGRVLRECAKLTVKAMQYLSDHAFTDEEKSEEYGTKGWPEWHYGVLTLYGGDIAINHCTREYGVVKDEAMLDYPTTSDHPPAEHAHLHTWQNHEVFSKYDFADGLYENISLDSLSLDKIRDYAMYMALDSQDGRPVATLPPLPPPPFLRAAVLFLPSDKDKQGKFLSEFRWFRRSWEEMLKHQPVTWRTDIVIFTTQHVPALVELGCHHGLYRMTKEHTNICVVVDTYESLQSKDFDYAYGDSINVLADDHYQLHAYDWLLRTDIDTFLTPAFATWQPESMVVGRGGYSMTEKNELRLARIIDDLNYTKMTINNVGSTWYGPRALLQECAKLTVDAMKYLHEKEFTAEEKSDAYGTQGWPEWHYGVLSMYAGHIGVNHCIRHAAAVKDEEMLDYPTNSAQLVETHAHLHAWQDRNKFSKMVFVEGGYADETVDALDTRVIHDYAMYMALDSHKGRLRDPTAP</sequence>
<reference evidence="5 6" key="1">
    <citation type="submission" date="2019-03" db="EMBL/GenBank/DDBJ databases">
        <authorList>
            <person name="Gaulin E."/>
            <person name="Dumas B."/>
        </authorList>
    </citation>
    <scope>NUCLEOTIDE SEQUENCE [LARGE SCALE GENOMIC DNA]</scope>
    <source>
        <strain evidence="5">CBS 568.67</strain>
    </source>
</reference>
<feature type="domain" description="DUF7164" evidence="3">
    <location>
        <begin position="1058"/>
        <end position="1341"/>
    </location>
</feature>
<evidence type="ECO:0000259" key="3">
    <source>
        <dbReference type="Pfam" id="PF23741"/>
    </source>
</evidence>
<protein>
    <submittedName>
        <fullName evidence="5">Aste57867_6939 protein</fullName>
    </submittedName>
</protein>
<evidence type="ECO:0000256" key="2">
    <source>
        <dbReference type="SAM" id="Phobius"/>
    </source>
</evidence>
<keyword evidence="2" id="KW-0472">Membrane</keyword>
<feature type="domain" description="DUF7164" evidence="3">
    <location>
        <begin position="1706"/>
        <end position="2014"/>
    </location>
</feature>
<feature type="domain" description="DUF7164" evidence="3">
    <location>
        <begin position="59"/>
        <end position="305"/>
    </location>
</feature>